<feature type="region of interest" description="Disordered" evidence="1">
    <location>
        <begin position="128"/>
        <end position="154"/>
    </location>
</feature>
<name>A0A1M5AVX1_9FLAO</name>
<dbReference type="RefSeq" id="WP_072885876.1">
    <property type="nucleotide sequence ID" value="NZ_FQVO01000015.1"/>
</dbReference>
<gene>
    <name evidence="2" type="ORF">SAMN05444408_11556</name>
</gene>
<dbReference type="STRING" id="1302685.SAMN05444408_11556"/>
<dbReference type="AlphaFoldDB" id="A0A1M5AVX1"/>
<organism evidence="2 3">
    <name type="scientific">Chryseobacterium takakiae</name>
    <dbReference type="NCBI Taxonomy" id="1302685"/>
    <lineage>
        <taxon>Bacteria</taxon>
        <taxon>Pseudomonadati</taxon>
        <taxon>Bacteroidota</taxon>
        <taxon>Flavobacteriia</taxon>
        <taxon>Flavobacteriales</taxon>
        <taxon>Weeksellaceae</taxon>
        <taxon>Chryseobacterium group</taxon>
        <taxon>Chryseobacterium</taxon>
    </lineage>
</organism>
<evidence type="ECO:0000313" key="2">
    <source>
        <dbReference type="EMBL" id="SHF34360.1"/>
    </source>
</evidence>
<dbReference type="Proteomes" id="UP000184236">
    <property type="component" value="Unassembled WGS sequence"/>
</dbReference>
<dbReference type="EMBL" id="FQVO01000015">
    <property type="protein sequence ID" value="SHF34360.1"/>
    <property type="molecule type" value="Genomic_DNA"/>
</dbReference>
<dbReference type="OrthoDB" id="9831035at2"/>
<reference evidence="3" key="1">
    <citation type="submission" date="2016-11" db="EMBL/GenBank/DDBJ databases">
        <authorList>
            <person name="Varghese N."/>
            <person name="Submissions S."/>
        </authorList>
    </citation>
    <scope>NUCLEOTIDE SEQUENCE [LARGE SCALE GENOMIC DNA]</scope>
    <source>
        <strain evidence="3">DSM 26898</strain>
    </source>
</reference>
<keyword evidence="3" id="KW-1185">Reference proteome</keyword>
<proteinExistence type="predicted"/>
<sequence>MLKNTIKLSDDTKDLLDQIQLKFGLKTYDTTVNTCSLFIIRNEINLKEDYIGDYRKGLVDLEKRLTVSFKEHEDKMKLDNASVRKWMGGIEKDYLKPLIQKLSILDKISDLGINNILQEKQNIPKIENPLNSHLEKPFSSSSEDQENTEKLKNELQDKDQKFRDLYNKYEIQKQALFKIFNNSKVESGGMLSKERIVINLTYDEWEELKRTQ</sequence>
<evidence type="ECO:0000256" key="1">
    <source>
        <dbReference type="SAM" id="MobiDB-lite"/>
    </source>
</evidence>
<protein>
    <submittedName>
        <fullName evidence="2">Uncharacterized protein</fullName>
    </submittedName>
</protein>
<accession>A0A1M5AVX1</accession>
<evidence type="ECO:0000313" key="3">
    <source>
        <dbReference type="Proteomes" id="UP000184236"/>
    </source>
</evidence>